<name>A0A1E1K3D4_9HELO</name>
<evidence type="ECO:0000256" key="1">
    <source>
        <dbReference type="SAM" id="MobiDB-lite"/>
    </source>
</evidence>
<dbReference type="EMBL" id="FJUW01000006">
    <property type="protein sequence ID" value="CZS92579.1"/>
    <property type="molecule type" value="Genomic_DNA"/>
</dbReference>
<dbReference type="InterPro" id="IPR007320">
    <property type="entry name" value="PDCD2_C"/>
</dbReference>
<feature type="region of interest" description="Disordered" evidence="1">
    <location>
        <begin position="140"/>
        <end position="208"/>
    </location>
</feature>
<dbReference type="GO" id="GO:0005737">
    <property type="term" value="C:cytoplasm"/>
    <property type="evidence" value="ECO:0007669"/>
    <property type="project" value="InterPro"/>
</dbReference>
<dbReference type="AlphaFoldDB" id="A0A1E1K3D4"/>
<dbReference type="InParanoid" id="A0A1E1K3D4"/>
<dbReference type="FunCoup" id="A0A1E1K3D4">
    <property type="interactions" value="334"/>
</dbReference>
<reference evidence="4" key="1">
    <citation type="submission" date="2016-03" db="EMBL/GenBank/DDBJ databases">
        <authorList>
            <person name="Ploux O."/>
        </authorList>
    </citation>
    <scope>NUCLEOTIDE SEQUENCE [LARGE SCALE GENOMIC DNA]</scope>
    <source>
        <strain evidence="4">UK7</strain>
    </source>
</reference>
<evidence type="ECO:0000313" key="3">
    <source>
        <dbReference type="EMBL" id="CZS92579.1"/>
    </source>
</evidence>
<proteinExistence type="predicted"/>
<evidence type="ECO:0000313" key="4">
    <source>
        <dbReference type="Proteomes" id="UP000178129"/>
    </source>
</evidence>
<sequence>MAQYDSDSSGGEDGDYTETNVLLGYASKEASDDTISYLGGRPTWLDPTTPPSAALAKCKVCNDLMVLILQLNGDLPEHFPGHERRLYVLTCRRRTCRRKEGSVRVLRGVRITETVNKKKEIKPAEPRAETQSTKPAVDLGAALFGGNPFSNSNTNPANPFSTSSASGPSNPFSPTSSSSNNPFAAPGSVNTPKPAEKPAPPTSPIADLPKTFASALSLNIDTLKFGPLPPPEPWPQESELPAAYPLYYLADADYETLDKIEDLSLPTQTMEIDEGSGSGNHKEDKDVYESTIDKTFQKFADRLSQNPEQVIRYEFKGQPLLYSKHDAVGKLLSGSGKGNEKVTTASVNGNHIPRCGNCGAGRAFEVQLTPHAIMELEKDETSLDGMEWGTILVGVCEKDCQQKGVYNGVGFVEEWAGVQWEELNDRR</sequence>
<dbReference type="GO" id="GO:0030490">
    <property type="term" value="P:maturation of SSU-rRNA"/>
    <property type="evidence" value="ECO:0007669"/>
    <property type="project" value="TreeGrafter"/>
</dbReference>
<dbReference type="Pfam" id="PF04194">
    <property type="entry name" value="PDCD2_C"/>
    <property type="match status" value="1"/>
</dbReference>
<dbReference type="Proteomes" id="UP000178129">
    <property type="component" value="Unassembled WGS sequence"/>
</dbReference>
<feature type="compositionally biased region" description="Polar residues" evidence="1">
    <location>
        <begin position="148"/>
        <end position="165"/>
    </location>
</feature>
<accession>A0A1E1K3D4</accession>
<feature type="domain" description="Programmed cell death protein 2 C-terminal" evidence="2">
    <location>
        <begin position="293"/>
        <end position="420"/>
    </location>
</feature>
<protein>
    <submittedName>
        <fullName evidence="3">Related to rat apoptosis protein RP-8</fullName>
    </submittedName>
</protein>
<organism evidence="3 4">
    <name type="scientific">Rhynchosporium graminicola</name>
    <dbReference type="NCBI Taxonomy" id="2792576"/>
    <lineage>
        <taxon>Eukaryota</taxon>
        <taxon>Fungi</taxon>
        <taxon>Dikarya</taxon>
        <taxon>Ascomycota</taxon>
        <taxon>Pezizomycotina</taxon>
        <taxon>Leotiomycetes</taxon>
        <taxon>Helotiales</taxon>
        <taxon>Ploettnerulaceae</taxon>
        <taxon>Rhynchosporium</taxon>
    </lineage>
</organism>
<dbReference type="STRING" id="914237.A0A1E1K3D4"/>
<evidence type="ECO:0000259" key="2">
    <source>
        <dbReference type="Pfam" id="PF04194"/>
    </source>
</evidence>
<dbReference type="PANTHER" id="PTHR47524:SF1">
    <property type="entry name" value="20S RRNA ACCUMULATION PROTEIN 4"/>
    <property type="match status" value="1"/>
</dbReference>
<feature type="compositionally biased region" description="Low complexity" evidence="1">
    <location>
        <begin position="166"/>
        <end position="193"/>
    </location>
</feature>
<keyword evidence="4" id="KW-1185">Reference proteome</keyword>
<dbReference type="PANTHER" id="PTHR47524">
    <property type="entry name" value="20S RRNA ACCUMULATION PROTEIN 4"/>
    <property type="match status" value="1"/>
</dbReference>
<gene>
    <name evidence="3" type="ORF">RCO7_01855</name>
</gene>
<comment type="caution">
    <text evidence="3">The sequence shown here is derived from an EMBL/GenBank/DDBJ whole genome shotgun (WGS) entry which is preliminary data.</text>
</comment>